<dbReference type="PANTHER" id="PTHR48434">
    <property type="entry name" value="(RAPE) HYPOTHETICAL PROTEIN"/>
    <property type="match status" value="1"/>
</dbReference>
<comment type="caution">
    <text evidence="2">The sequence shown here is derived from an EMBL/GenBank/DDBJ whole genome shotgun (WGS) entry which is preliminary data.</text>
</comment>
<evidence type="ECO:0000313" key="2">
    <source>
        <dbReference type="EMBL" id="KAG6626567.1"/>
    </source>
</evidence>
<protein>
    <submittedName>
        <fullName evidence="2">Uncharacterized protein</fullName>
    </submittedName>
</protein>
<dbReference type="AlphaFoldDB" id="A0A8T1NC72"/>
<feature type="region of interest" description="Disordered" evidence="1">
    <location>
        <begin position="341"/>
        <end position="426"/>
    </location>
</feature>
<feature type="compositionally biased region" description="Basic and acidic residues" evidence="1">
    <location>
        <begin position="415"/>
        <end position="426"/>
    </location>
</feature>
<organism evidence="2 3">
    <name type="scientific">Carya illinoinensis</name>
    <name type="common">Pecan</name>
    <dbReference type="NCBI Taxonomy" id="32201"/>
    <lineage>
        <taxon>Eukaryota</taxon>
        <taxon>Viridiplantae</taxon>
        <taxon>Streptophyta</taxon>
        <taxon>Embryophyta</taxon>
        <taxon>Tracheophyta</taxon>
        <taxon>Spermatophyta</taxon>
        <taxon>Magnoliopsida</taxon>
        <taxon>eudicotyledons</taxon>
        <taxon>Gunneridae</taxon>
        <taxon>Pentapetalae</taxon>
        <taxon>rosids</taxon>
        <taxon>fabids</taxon>
        <taxon>Fagales</taxon>
        <taxon>Juglandaceae</taxon>
        <taxon>Carya</taxon>
    </lineage>
</organism>
<accession>A0A8T1NC72</accession>
<name>A0A8T1NC72_CARIL</name>
<dbReference type="PANTHER" id="PTHR48434:SF1">
    <property type="entry name" value="(RAPE) HYPOTHETICAL PROTEIN"/>
    <property type="match status" value="1"/>
</dbReference>
<feature type="compositionally biased region" description="Low complexity" evidence="1">
    <location>
        <begin position="347"/>
        <end position="368"/>
    </location>
</feature>
<reference evidence="2" key="1">
    <citation type="submission" date="2020-12" db="EMBL/GenBank/DDBJ databases">
        <title>WGS assembly of Carya illinoinensis cv. Pawnee.</title>
        <authorList>
            <person name="Platts A."/>
            <person name="Shu S."/>
            <person name="Wright S."/>
            <person name="Barry K."/>
            <person name="Edger P."/>
            <person name="Pires J.C."/>
            <person name="Schmutz J."/>
        </authorList>
    </citation>
    <scope>NUCLEOTIDE SEQUENCE</scope>
    <source>
        <tissue evidence="2">Leaf</tissue>
    </source>
</reference>
<keyword evidence="3" id="KW-1185">Reference proteome</keyword>
<gene>
    <name evidence="2" type="ORF">CIPAW_15G058300</name>
</gene>
<proteinExistence type="predicted"/>
<evidence type="ECO:0000313" key="3">
    <source>
        <dbReference type="Proteomes" id="UP000811609"/>
    </source>
</evidence>
<sequence length="426" mass="49525">MSKKRDKGKQIVPAPPPPVSTKPAPPVEIANRFTTLGSIYQPASFASTVSTPYDPYAKPIVSATARPTQLFLPASKTQYIKKMYSWNLFYIESNRSIDTDPYKIATRYFPPNFHWIPENPAKNLQFYSSILIHIDSLTIKPIYDKTDDSKLIYHSAYILRFITEENWGTHPSTSKKLRDSEITYNYYDYIDAWFRFMLFQTPDMSHSWFFNFDKNFRGKIPLWFNKWWHQFGLIPDIFPEELQRAYKSFIQAISSKLDAYESKFPYCIHFNKRFKPPWILKWSYEKNGDILHRFAFVKWWDRFPHMANMINTISKEFGQTTLNLKNSEDFPAIDRSAPEYPLIQAPTSSTTSKKKATISSSQKSVQSSKSKKKNISTGLTKKDLIHLLQQSLKEDSSDPESEASSEASYSNTFGHDSEDTPRLSDD</sequence>
<evidence type="ECO:0000256" key="1">
    <source>
        <dbReference type="SAM" id="MobiDB-lite"/>
    </source>
</evidence>
<dbReference type="EMBL" id="CM031823">
    <property type="protein sequence ID" value="KAG6626567.1"/>
    <property type="molecule type" value="Genomic_DNA"/>
</dbReference>
<dbReference type="Proteomes" id="UP000811609">
    <property type="component" value="Chromosome 15"/>
</dbReference>
<feature type="region of interest" description="Disordered" evidence="1">
    <location>
        <begin position="1"/>
        <end position="25"/>
    </location>
</feature>
<feature type="compositionally biased region" description="Pro residues" evidence="1">
    <location>
        <begin position="13"/>
        <end position="25"/>
    </location>
</feature>